<proteinExistence type="predicted"/>
<evidence type="ECO:0008006" key="3">
    <source>
        <dbReference type="Google" id="ProtNLM"/>
    </source>
</evidence>
<keyword evidence="2" id="KW-1185">Reference proteome</keyword>
<dbReference type="Proteomes" id="UP000003165">
    <property type="component" value="Unassembled WGS sequence"/>
</dbReference>
<evidence type="ECO:0000313" key="2">
    <source>
        <dbReference type="Proteomes" id="UP000003165"/>
    </source>
</evidence>
<dbReference type="eggNOG" id="ENOG502ZDFQ">
    <property type="taxonomic scope" value="Bacteria"/>
</dbReference>
<dbReference type="AlphaFoldDB" id="B9Z102"/>
<organism evidence="1 2">
    <name type="scientific">Pseudogulbenkiania ferrooxidans 2002</name>
    <dbReference type="NCBI Taxonomy" id="279714"/>
    <lineage>
        <taxon>Bacteria</taxon>
        <taxon>Pseudomonadati</taxon>
        <taxon>Pseudomonadota</taxon>
        <taxon>Betaproteobacteria</taxon>
        <taxon>Neisseriales</taxon>
        <taxon>Chromobacteriaceae</taxon>
        <taxon>Pseudogulbenkiania</taxon>
    </lineage>
</organism>
<reference evidence="1 2" key="1">
    <citation type="submission" date="2009-02" db="EMBL/GenBank/DDBJ databases">
        <title>Sequencing of the draft genome and assembly of Lutiella nitroferrum 2002.</title>
        <authorList>
            <consortium name="US DOE Joint Genome Institute (JGI-PGF)"/>
            <person name="Lucas S."/>
            <person name="Copeland A."/>
            <person name="Lapidus A."/>
            <person name="Glavina del Rio T."/>
            <person name="Tice H."/>
            <person name="Bruce D."/>
            <person name="Goodwin L."/>
            <person name="Pitluck S."/>
            <person name="Larimer F."/>
            <person name="Land M.L."/>
            <person name="Hauser L."/>
            <person name="Coates J.D."/>
        </authorList>
    </citation>
    <scope>NUCLEOTIDE SEQUENCE [LARGE SCALE GENOMIC DNA]</scope>
    <source>
        <strain evidence="1 2">2002</strain>
    </source>
</reference>
<dbReference type="RefSeq" id="WP_008953057.1">
    <property type="nucleotide sequence ID" value="NZ_ACIS01000003.1"/>
</dbReference>
<name>B9Z102_9NEIS</name>
<gene>
    <name evidence="1" type="ORF">FuraDRAFT_1037</name>
</gene>
<dbReference type="EMBL" id="ACIS01000003">
    <property type="protein sequence ID" value="EEG09097.1"/>
    <property type="molecule type" value="Genomic_DNA"/>
</dbReference>
<accession>B9Z102</accession>
<evidence type="ECO:0000313" key="1">
    <source>
        <dbReference type="EMBL" id="EEG09097.1"/>
    </source>
</evidence>
<comment type="caution">
    <text evidence="1">The sequence shown here is derived from an EMBL/GenBank/DDBJ whole genome shotgun (WGS) entry which is preliminary data.</text>
</comment>
<protein>
    <recommendedName>
        <fullName evidence="3">Immunity protein 72 domain-containing protein</fullName>
    </recommendedName>
</protein>
<sequence>MAQLHPQECYLLEYLTSLEHFCNIRDAMIEAVKLGEQCLDDYMQQAPADLRRRHTSLQPDIVWGGRVLPNLRNSRDRLIKGCILRSHDDPQAFRGGVGLQGDYINKGIGEFDASWMPKQLGTAFWDALYKAIPLDSTTGATLSGSWQAGDLSWSLDFNKLNGVLEGVLGGADICLPEYIPLYELDPTVVIRPGDKVPECGIYLPNVDNVAAQFLHVGRGTLPGEAEIEVRQGLTKDEYGDWIDEQDVVPDTWTLIRRIPNRFIAVPPEGFYPKDKPSSGRVEAGQPCPQAGLWWTPAKPNARQRFAAGDVMPDYPDSRYGATIWYREAE</sequence>